<dbReference type="GO" id="GO:0003677">
    <property type="term" value="F:DNA binding"/>
    <property type="evidence" value="ECO:0007669"/>
    <property type="project" value="UniProtKB-KW"/>
</dbReference>
<dbReference type="InterPro" id="IPR050950">
    <property type="entry name" value="HTH-type_LysR_regulators"/>
</dbReference>
<keyword evidence="2" id="KW-0805">Transcription regulation</keyword>
<reference evidence="7 8" key="1">
    <citation type="submission" date="2016-10" db="EMBL/GenBank/DDBJ databases">
        <authorList>
            <person name="de Groot N.N."/>
        </authorList>
    </citation>
    <scope>NUCLEOTIDE SEQUENCE [LARGE SCALE GENOMIC DNA]</scope>
    <source>
        <strain evidence="7 8">DSM 17890</strain>
    </source>
</reference>
<dbReference type="InterPro" id="IPR005119">
    <property type="entry name" value="LysR_subst-bd"/>
</dbReference>
<evidence type="ECO:0000256" key="4">
    <source>
        <dbReference type="ARBA" id="ARBA00023163"/>
    </source>
</evidence>
<evidence type="ECO:0000256" key="3">
    <source>
        <dbReference type="ARBA" id="ARBA00023125"/>
    </source>
</evidence>
<dbReference type="Gene3D" id="1.10.10.10">
    <property type="entry name" value="Winged helix-like DNA-binding domain superfamily/Winged helix DNA-binding domain"/>
    <property type="match status" value="1"/>
</dbReference>
<dbReference type="SUPFAM" id="SSF53850">
    <property type="entry name" value="Periplasmic binding protein-like II"/>
    <property type="match status" value="1"/>
</dbReference>
<dbReference type="Pfam" id="PF03466">
    <property type="entry name" value="LysR_substrate"/>
    <property type="match status" value="1"/>
</dbReference>
<dbReference type="Proteomes" id="UP000199118">
    <property type="component" value="Unassembled WGS sequence"/>
</dbReference>
<gene>
    <name evidence="7" type="ORF">SAMN05444336_10839</name>
</gene>
<evidence type="ECO:0000313" key="8">
    <source>
        <dbReference type="Proteomes" id="UP000199118"/>
    </source>
</evidence>
<evidence type="ECO:0000256" key="5">
    <source>
        <dbReference type="SAM" id="MobiDB-lite"/>
    </source>
</evidence>
<evidence type="ECO:0000256" key="1">
    <source>
        <dbReference type="ARBA" id="ARBA00009437"/>
    </source>
</evidence>
<dbReference type="PROSITE" id="PS50931">
    <property type="entry name" value="HTH_LYSR"/>
    <property type="match status" value="1"/>
</dbReference>
<comment type="similarity">
    <text evidence="1">Belongs to the LysR transcriptional regulatory family.</text>
</comment>
<organism evidence="7 8">
    <name type="scientific">Albimonas donghaensis</name>
    <dbReference type="NCBI Taxonomy" id="356660"/>
    <lineage>
        <taxon>Bacteria</taxon>
        <taxon>Pseudomonadati</taxon>
        <taxon>Pseudomonadota</taxon>
        <taxon>Alphaproteobacteria</taxon>
        <taxon>Rhodobacterales</taxon>
        <taxon>Paracoccaceae</taxon>
        <taxon>Albimonas</taxon>
    </lineage>
</organism>
<proteinExistence type="inferred from homology"/>
<evidence type="ECO:0000313" key="7">
    <source>
        <dbReference type="EMBL" id="SDX66548.1"/>
    </source>
</evidence>
<dbReference type="STRING" id="356660.SAMN05444336_10839"/>
<dbReference type="GO" id="GO:0003700">
    <property type="term" value="F:DNA-binding transcription factor activity"/>
    <property type="evidence" value="ECO:0007669"/>
    <property type="project" value="InterPro"/>
</dbReference>
<dbReference type="AlphaFoldDB" id="A0A1H3DKB1"/>
<feature type="domain" description="HTH lysR-type" evidence="6">
    <location>
        <begin position="44"/>
        <end position="96"/>
    </location>
</feature>
<keyword evidence="3 7" id="KW-0238">DNA-binding</keyword>
<dbReference type="InterPro" id="IPR036388">
    <property type="entry name" value="WH-like_DNA-bd_sf"/>
</dbReference>
<protein>
    <submittedName>
        <fullName evidence="7">DNA-binding transcriptional regulator, LysR family</fullName>
    </submittedName>
</protein>
<dbReference type="FunFam" id="1.10.10.10:FF:000001">
    <property type="entry name" value="LysR family transcriptional regulator"/>
    <property type="match status" value="1"/>
</dbReference>
<sequence>MHDNDADPAPGPDISPTGHDDDGRPRKSPLSPLLLARVFHQPALIYFNAVAEHLSIREAARRLNVSSSAVSRQITQMEDALGIALFERETRRLKLAPAGEILFRHTTRVSAPLESAVAELDMLRGLRTGRVRIATIESVGLSFLPGLIADFGRRHPRIHLDVAVLPGSEVISRLAAGEVDVGFGFIASPPAKIEVALRRDVRIGALMRPDHPLADTPHLTIADCISHPLAVAKPEISFRSVIEPFLVRAAPALPPMVEADSIRMLVELARTGRYASVMTPIGAQGEIASGALRFRRLEDAGLPTNRFALMVGAGGGLRFAPAAFFEHAKLFLSTIELPGAV</sequence>
<dbReference type="Gene3D" id="3.40.190.290">
    <property type="match status" value="1"/>
</dbReference>
<dbReference type="GO" id="GO:0005829">
    <property type="term" value="C:cytosol"/>
    <property type="evidence" value="ECO:0007669"/>
    <property type="project" value="TreeGrafter"/>
</dbReference>
<dbReference type="SUPFAM" id="SSF46785">
    <property type="entry name" value="Winged helix' DNA-binding domain"/>
    <property type="match status" value="1"/>
</dbReference>
<name>A0A1H3DKB1_9RHOB</name>
<keyword evidence="8" id="KW-1185">Reference proteome</keyword>
<dbReference type="PRINTS" id="PR00039">
    <property type="entry name" value="HTHLYSR"/>
</dbReference>
<keyword evidence="4" id="KW-0804">Transcription</keyword>
<dbReference type="RefSeq" id="WP_176954798.1">
    <property type="nucleotide sequence ID" value="NZ_FNMZ01000008.1"/>
</dbReference>
<evidence type="ECO:0000259" key="6">
    <source>
        <dbReference type="PROSITE" id="PS50931"/>
    </source>
</evidence>
<feature type="region of interest" description="Disordered" evidence="5">
    <location>
        <begin position="1"/>
        <end position="27"/>
    </location>
</feature>
<dbReference type="PANTHER" id="PTHR30419">
    <property type="entry name" value="HTH-TYPE TRANSCRIPTIONAL REGULATOR YBHD"/>
    <property type="match status" value="1"/>
</dbReference>
<evidence type="ECO:0000256" key="2">
    <source>
        <dbReference type="ARBA" id="ARBA00023015"/>
    </source>
</evidence>
<dbReference type="Pfam" id="PF00126">
    <property type="entry name" value="HTH_1"/>
    <property type="match status" value="1"/>
</dbReference>
<dbReference type="InterPro" id="IPR000847">
    <property type="entry name" value="LysR_HTH_N"/>
</dbReference>
<accession>A0A1H3DKB1</accession>
<dbReference type="InterPro" id="IPR036390">
    <property type="entry name" value="WH_DNA-bd_sf"/>
</dbReference>
<dbReference type="EMBL" id="FNMZ01000008">
    <property type="protein sequence ID" value="SDX66548.1"/>
    <property type="molecule type" value="Genomic_DNA"/>
</dbReference>